<proteinExistence type="predicted"/>
<dbReference type="RefSeq" id="WP_238180405.1">
    <property type="nucleotide sequence ID" value="NZ_BJZT01000009.1"/>
</dbReference>
<dbReference type="EMBL" id="BJZT01000009">
    <property type="protein sequence ID" value="GEO98777.1"/>
    <property type="molecule type" value="Genomic_DNA"/>
</dbReference>
<dbReference type="Proteomes" id="UP000321258">
    <property type="component" value="Unassembled WGS sequence"/>
</dbReference>
<keyword evidence="1" id="KW-0677">Repeat</keyword>
<dbReference type="InterPro" id="IPR011990">
    <property type="entry name" value="TPR-like_helical_dom_sf"/>
</dbReference>
<dbReference type="InterPro" id="IPR013105">
    <property type="entry name" value="TPR_2"/>
</dbReference>
<dbReference type="AlphaFoldDB" id="A0A512IM37"/>
<keyword evidence="5" id="KW-0472">Membrane</keyword>
<evidence type="ECO:0000313" key="6">
    <source>
        <dbReference type="EMBL" id="GEO98777.1"/>
    </source>
</evidence>
<dbReference type="Pfam" id="PF07719">
    <property type="entry name" value="TPR_2"/>
    <property type="match status" value="1"/>
</dbReference>
<keyword evidence="7" id="KW-1185">Reference proteome</keyword>
<dbReference type="SUPFAM" id="SSF48452">
    <property type="entry name" value="TPR-like"/>
    <property type="match status" value="1"/>
</dbReference>
<dbReference type="InterPro" id="IPR019734">
    <property type="entry name" value="TPR_rpt"/>
</dbReference>
<reference evidence="6 7" key="1">
    <citation type="submission" date="2019-07" db="EMBL/GenBank/DDBJ databases">
        <title>Whole genome shotgun sequence of Methylobacterium haplocladii NBRC 107714.</title>
        <authorList>
            <person name="Hosoyama A."/>
            <person name="Uohara A."/>
            <person name="Ohji S."/>
            <person name="Ichikawa N."/>
        </authorList>
    </citation>
    <scope>NUCLEOTIDE SEQUENCE [LARGE SCALE GENOMIC DNA]</scope>
    <source>
        <strain evidence="6 7">NBRC 107714</strain>
    </source>
</reference>
<keyword evidence="2 3" id="KW-0802">TPR repeat</keyword>
<name>A0A512IM37_9HYPH</name>
<evidence type="ECO:0000256" key="2">
    <source>
        <dbReference type="ARBA" id="ARBA00022803"/>
    </source>
</evidence>
<evidence type="ECO:0000256" key="4">
    <source>
        <dbReference type="SAM" id="MobiDB-lite"/>
    </source>
</evidence>
<accession>A0A512IM37</accession>
<evidence type="ECO:0000313" key="7">
    <source>
        <dbReference type="Proteomes" id="UP000321258"/>
    </source>
</evidence>
<feature type="transmembrane region" description="Helical" evidence="5">
    <location>
        <begin position="27"/>
        <end position="47"/>
    </location>
</feature>
<feature type="compositionally biased region" description="Low complexity" evidence="4">
    <location>
        <begin position="224"/>
        <end position="249"/>
    </location>
</feature>
<evidence type="ECO:0000256" key="1">
    <source>
        <dbReference type="ARBA" id="ARBA00022737"/>
    </source>
</evidence>
<dbReference type="Gene3D" id="1.25.40.10">
    <property type="entry name" value="Tetratricopeptide repeat domain"/>
    <property type="match status" value="1"/>
</dbReference>
<feature type="region of interest" description="Disordered" evidence="4">
    <location>
        <begin position="170"/>
        <end position="251"/>
    </location>
</feature>
<comment type="caution">
    <text evidence="6">The sequence shown here is derived from an EMBL/GenBank/DDBJ whole genome shotgun (WGS) entry which is preliminary data.</text>
</comment>
<gene>
    <name evidence="6" type="ORF">MHA02_11650</name>
</gene>
<organism evidence="6 7">
    <name type="scientific">Methylobacterium haplocladii</name>
    <dbReference type="NCBI Taxonomy" id="1176176"/>
    <lineage>
        <taxon>Bacteria</taxon>
        <taxon>Pseudomonadati</taxon>
        <taxon>Pseudomonadota</taxon>
        <taxon>Alphaproteobacteria</taxon>
        <taxon>Hyphomicrobiales</taxon>
        <taxon>Methylobacteriaceae</taxon>
        <taxon>Methylobacterium</taxon>
    </lineage>
</organism>
<evidence type="ECO:0000256" key="3">
    <source>
        <dbReference type="PROSITE-ProRule" id="PRU00339"/>
    </source>
</evidence>
<protein>
    <submittedName>
        <fullName evidence="6">Uncharacterized protein</fullName>
    </submittedName>
</protein>
<keyword evidence="5" id="KW-1133">Transmembrane helix</keyword>
<dbReference type="PROSITE" id="PS50005">
    <property type="entry name" value="TPR"/>
    <property type="match status" value="1"/>
</dbReference>
<evidence type="ECO:0000256" key="5">
    <source>
        <dbReference type="SAM" id="Phobius"/>
    </source>
</evidence>
<sequence length="309" mass="32443">MAAAPDHRQFLAALPFRNAAFPRRLRLYARLVGLGVAGAGILALMLVSEPRTSLGRLLMVSGLPGVAANVLVDPAWRGPALYEAGRYAEAVPIFRAQGRRGAYNLGNALARSGDLAGAVAAYDDALAFNPRDADAQANRSLIAKLIQEEIDRGNGGGIANASAQYGARFNKTTNQDKDDDIKATSSGEGLAGNKEAGSSASIPGNSPVARRGKSEQLTLDSGKGQARGSASDAAGRGRQGSGSAMVAAAPEREARRVTKSFEAHEIHPDRLWLQTLPDEPGRFLKLRLKAEQGRRIEAGTAIPGGSNPW</sequence>
<feature type="repeat" description="TPR" evidence="3">
    <location>
        <begin position="99"/>
        <end position="132"/>
    </location>
</feature>
<keyword evidence="5" id="KW-0812">Transmembrane</keyword>